<feature type="transmembrane region" description="Helical" evidence="1">
    <location>
        <begin position="738"/>
        <end position="755"/>
    </location>
</feature>
<feature type="transmembrane region" description="Helical" evidence="1">
    <location>
        <begin position="629"/>
        <end position="647"/>
    </location>
</feature>
<feature type="transmembrane region" description="Helical" evidence="1">
    <location>
        <begin position="713"/>
        <end position="732"/>
    </location>
</feature>
<proteinExistence type="predicted"/>
<feature type="transmembrane region" description="Helical" evidence="1">
    <location>
        <begin position="970"/>
        <end position="987"/>
    </location>
</feature>
<feature type="transmembrane region" description="Helical" evidence="1">
    <location>
        <begin position="279"/>
        <end position="298"/>
    </location>
</feature>
<feature type="transmembrane region" description="Helical" evidence="1">
    <location>
        <begin position="838"/>
        <end position="855"/>
    </location>
</feature>
<dbReference type="RefSeq" id="WP_118919741.1">
    <property type="nucleotide sequence ID" value="NZ_QWEG01000003.1"/>
</dbReference>
<feature type="transmembrane region" description="Helical" evidence="1">
    <location>
        <begin position="517"/>
        <end position="534"/>
    </location>
</feature>
<feature type="transmembrane region" description="Helical" evidence="1">
    <location>
        <begin position="382"/>
        <end position="402"/>
    </location>
</feature>
<feature type="transmembrane region" description="Helical" evidence="1">
    <location>
        <begin position="353"/>
        <end position="370"/>
    </location>
</feature>
<accession>A0A417YX06</accession>
<feature type="transmembrane region" description="Helical" evidence="1">
    <location>
        <begin position="329"/>
        <end position="347"/>
    </location>
</feature>
<comment type="caution">
    <text evidence="2">The sequence shown here is derived from an EMBL/GenBank/DDBJ whole genome shotgun (WGS) entry which is preliminary data.</text>
</comment>
<feature type="transmembrane region" description="Helical" evidence="1">
    <location>
        <begin position="682"/>
        <end position="701"/>
    </location>
</feature>
<feature type="transmembrane region" description="Helical" evidence="1">
    <location>
        <begin position="408"/>
        <end position="426"/>
    </location>
</feature>
<feature type="transmembrane region" description="Helical" evidence="1">
    <location>
        <begin position="221"/>
        <end position="241"/>
    </location>
</feature>
<organism evidence="2 3">
    <name type="scientific">Neobacillus notoginsengisoli</name>
    <dbReference type="NCBI Taxonomy" id="1578198"/>
    <lineage>
        <taxon>Bacteria</taxon>
        <taxon>Bacillati</taxon>
        <taxon>Bacillota</taxon>
        <taxon>Bacilli</taxon>
        <taxon>Bacillales</taxon>
        <taxon>Bacillaceae</taxon>
        <taxon>Neobacillus</taxon>
    </lineage>
</organism>
<feature type="transmembrane region" description="Helical" evidence="1">
    <location>
        <begin position="576"/>
        <end position="594"/>
    </location>
</feature>
<evidence type="ECO:0000313" key="3">
    <source>
        <dbReference type="Proteomes" id="UP000284416"/>
    </source>
</evidence>
<feature type="transmembrane region" description="Helical" evidence="1">
    <location>
        <begin position="654"/>
        <end position="670"/>
    </location>
</feature>
<feature type="transmembrane region" description="Helical" evidence="1">
    <location>
        <begin position="247"/>
        <end position="267"/>
    </location>
</feature>
<evidence type="ECO:0008006" key="4">
    <source>
        <dbReference type="Google" id="ProtNLM"/>
    </source>
</evidence>
<feature type="transmembrane region" description="Helical" evidence="1">
    <location>
        <begin position="762"/>
        <end position="783"/>
    </location>
</feature>
<sequence>MEPHFRSEARRIFRRELFNMKEEGYLPSDVVDEVAKAHVHYHQDLLAEDRKREAARVAERKQQIPIQNPQTVKAAAPVQRPPVPIKPKRILTSEQIRERNISWLLNIGVIFLLIGGLFVATSNWETMTPVMKSSSIALVSLLFYGFAYLSVKVLKIEKTAFAFIVLGSLFLPIYVLSLGWFGLLGPYLSVNGEGRYLLGFSGSILPACAYAFFASKLKSRLFVWFTFIATSVGTGFLLAALDMPIDYFYLGIMAYNAVIIFLFFKVRGREPFRLFAKEFPVFIQANLVISTLLLLFFFDNQLVYSFNLLLTAVIYLSMMYVSGRKEYHFIFSAMLVYGAYQLIENSFLESGSAIFYALLAFGFVLVPKALKGNLLLERAFRLTSAAISVLAFLYITIEGISLRSGEPSFILVIAYLIIAGNFLYLTHAEKERLFPYLSALFLGTAVHEAIALFSKHVYPLSQQTAIFTAGLMVFFLIGFMRANRTIAPLKNPSRDLGLATMLLAVVLTQGVQNWFELGIMLAILAAAALAVTFAEKRFTLQKMAVWAVPVSLGLSVLAFGQEAGLIWPVIWEKYSHPVYFSTGGVLLLALTALWRKRGSMELTGSFFYTGQLFYTLGLLLSAIGECDPVIVRPVLVFGALAVYWLLYRTHRLNAVAFLLSAVSLGFYYSIMSSASNLMHLSGFAKTILIPGGAAFLLLLALGFKRRDGLLFQSFAWTGHTVLPAALMLVWAAYPDWCIYSLAVAVAIYGVSSSIAKEDWKEIVFMYAAFTSGYLSLSKGFELAWSEITAVYAFPVTSLMVLIVWFALKGNLKKWAAYYFTAFSMLGIAFLTFTYPFTMFPYAVTILYAAGTLVFLHKMKWDLLGIVPISFVIFATMEYLTGARFTKEAALALYGTLGLIHLFTGKFVYRQLAKLTSQIENSIIDWYTIASLFFFGSMYAFNDSSIWFAPLPGLLLSFAIWLQRDRVGTKAGFFLPIGAGAFLLQPYYEVIGHLDIPSLFEMEAVVLPFVALVIFLRKSLKGRYTNLTGKLQWAVLVFTALVLIQDGLQSNTIYDALLLGTLSLISMLAGMFLRIKSYFFTGAGVLLLNLFLQTRPFWGNLPWWGYLLAVGSLLIGIASYNEWKKTNQGEGKEPLGTRFKRKLEVWLKDWH</sequence>
<feature type="transmembrane region" description="Helical" evidence="1">
    <location>
        <begin position="945"/>
        <end position="961"/>
    </location>
</feature>
<keyword evidence="3" id="KW-1185">Reference proteome</keyword>
<feature type="transmembrane region" description="Helical" evidence="1">
    <location>
        <begin position="920"/>
        <end position="939"/>
    </location>
</feature>
<feature type="transmembrane region" description="Helical" evidence="1">
    <location>
        <begin position="546"/>
        <end position="570"/>
    </location>
</feature>
<evidence type="ECO:0000313" key="2">
    <source>
        <dbReference type="EMBL" id="RHW42086.1"/>
    </source>
</evidence>
<feature type="transmembrane region" description="Helical" evidence="1">
    <location>
        <begin position="495"/>
        <end position="511"/>
    </location>
</feature>
<keyword evidence="1" id="KW-0472">Membrane</keyword>
<dbReference type="OrthoDB" id="1815069at2"/>
<feature type="transmembrane region" description="Helical" evidence="1">
    <location>
        <begin position="606"/>
        <end position="623"/>
    </location>
</feature>
<feature type="transmembrane region" description="Helical" evidence="1">
    <location>
        <begin position="789"/>
        <end position="807"/>
    </location>
</feature>
<feature type="transmembrane region" description="Helical" evidence="1">
    <location>
        <begin position="814"/>
        <end position="832"/>
    </location>
</feature>
<dbReference type="AlphaFoldDB" id="A0A417YX06"/>
<feature type="transmembrane region" description="Helical" evidence="1">
    <location>
        <begin position="1077"/>
        <end position="1097"/>
    </location>
</feature>
<feature type="transmembrane region" description="Helical" evidence="1">
    <location>
        <begin position="465"/>
        <end position="483"/>
    </location>
</feature>
<gene>
    <name evidence="2" type="ORF">D1B31_05465</name>
</gene>
<dbReference type="Proteomes" id="UP000284416">
    <property type="component" value="Unassembled WGS sequence"/>
</dbReference>
<feature type="transmembrane region" description="Helical" evidence="1">
    <location>
        <begin position="888"/>
        <end position="908"/>
    </location>
</feature>
<feature type="transmembrane region" description="Helical" evidence="1">
    <location>
        <begin position="161"/>
        <end position="184"/>
    </location>
</feature>
<feature type="transmembrane region" description="Helical" evidence="1">
    <location>
        <begin position="1026"/>
        <end position="1043"/>
    </location>
</feature>
<reference evidence="2 3" key="1">
    <citation type="journal article" date="2017" name="Int. J. Syst. Evol. Microbiol.">
        <title>Bacillus notoginsengisoli sp. nov., a novel bacterium isolated from the rhizosphere of Panax notoginseng.</title>
        <authorList>
            <person name="Zhang M.Y."/>
            <person name="Cheng J."/>
            <person name="Cai Y."/>
            <person name="Zhang T.Y."/>
            <person name="Wu Y.Y."/>
            <person name="Manikprabhu D."/>
            <person name="Li W.J."/>
            <person name="Zhang Y.X."/>
        </authorList>
    </citation>
    <scope>NUCLEOTIDE SEQUENCE [LARGE SCALE GENOMIC DNA]</scope>
    <source>
        <strain evidence="2 3">JCM 30743</strain>
    </source>
</reference>
<feature type="transmembrane region" description="Helical" evidence="1">
    <location>
        <begin position="130"/>
        <end position="149"/>
    </location>
</feature>
<feature type="transmembrane region" description="Helical" evidence="1">
    <location>
        <begin position="304"/>
        <end position="322"/>
    </location>
</feature>
<name>A0A417YX06_9BACI</name>
<evidence type="ECO:0000256" key="1">
    <source>
        <dbReference type="SAM" id="Phobius"/>
    </source>
</evidence>
<feature type="transmembrane region" description="Helical" evidence="1">
    <location>
        <begin position="433"/>
        <end position="453"/>
    </location>
</feature>
<feature type="transmembrane region" description="Helical" evidence="1">
    <location>
        <begin position="993"/>
        <end position="1014"/>
    </location>
</feature>
<feature type="transmembrane region" description="Helical" evidence="1">
    <location>
        <begin position="1103"/>
        <end position="1122"/>
    </location>
</feature>
<feature type="transmembrane region" description="Helical" evidence="1">
    <location>
        <begin position="103"/>
        <end position="124"/>
    </location>
</feature>
<keyword evidence="1" id="KW-0812">Transmembrane</keyword>
<dbReference type="EMBL" id="QWEG01000003">
    <property type="protein sequence ID" value="RHW42086.1"/>
    <property type="molecule type" value="Genomic_DNA"/>
</dbReference>
<feature type="transmembrane region" description="Helical" evidence="1">
    <location>
        <begin position="862"/>
        <end position="882"/>
    </location>
</feature>
<feature type="transmembrane region" description="Helical" evidence="1">
    <location>
        <begin position="196"/>
        <end position="214"/>
    </location>
</feature>
<keyword evidence="1" id="KW-1133">Transmembrane helix</keyword>
<protein>
    <recommendedName>
        <fullName evidence="4">DUF2157 domain-containing protein</fullName>
    </recommendedName>
</protein>